<dbReference type="AlphaFoldDB" id="C6BYS4"/>
<keyword evidence="4" id="KW-1185">Reference proteome</keyword>
<dbReference type="HOGENOM" id="CLU_1479788_0_0_7"/>
<proteinExistence type="predicted"/>
<name>C6BYS4_MARSD</name>
<sequence>MGKDKTETTPGLMGKLKTKLDRMLGRNAEESLDIEFKPQKDIPAARRAFRIDVDNMHVICRTPRVKCRILDISAGGIGFVSSKEFPVGTIVEAVLLWSGKPVLKNVKLKIARRTPKVVGCEFIELERSQDKVISKIVLAAQKRLIEKKHSGKHPDTTEEEMAKEIEAQKKRGITPASKKKIKL</sequence>
<dbReference type="Pfam" id="PF07238">
    <property type="entry name" value="PilZ"/>
    <property type="match status" value="1"/>
</dbReference>
<evidence type="ECO:0000313" key="3">
    <source>
        <dbReference type="EMBL" id="ACS80681.1"/>
    </source>
</evidence>
<evidence type="ECO:0000313" key="4">
    <source>
        <dbReference type="Proteomes" id="UP000002601"/>
    </source>
</evidence>
<evidence type="ECO:0000256" key="1">
    <source>
        <dbReference type="SAM" id="MobiDB-lite"/>
    </source>
</evidence>
<dbReference type="Proteomes" id="UP000002601">
    <property type="component" value="Chromosome"/>
</dbReference>
<dbReference type="eggNOG" id="ENOG503185Q">
    <property type="taxonomic scope" value="Bacteria"/>
</dbReference>
<dbReference type="RefSeq" id="WP_015852497.1">
    <property type="nucleotide sequence ID" value="NC_012881.1"/>
</dbReference>
<gene>
    <name evidence="3" type="ordered locus">Desal_2627</name>
</gene>
<protein>
    <submittedName>
        <fullName evidence="3">Type IV pilus assembly PilZ</fullName>
    </submittedName>
</protein>
<reference evidence="3 4" key="1">
    <citation type="submission" date="2009-06" db="EMBL/GenBank/DDBJ databases">
        <title>Complete sequence of Desulfovibrio salexigens DSM 2638.</title>
        <authorList>
            <consortium name="US DOE Joint Genome Institute"/>
            <person name="Lucas S."/>
            <person name="Copeland A."/>
            <person name="Lapidus A."/>
            <person name="Glavina del Rio T."/>
            <person name="Tice H."/>
            <person name="Bruce D."/>
            <person name="Goodwin L."/>
            <person name="Pitluck S."/>
            <person name="Munk A.C."/>
            <person name="Brettin T."/>
            <person name="Detter J.C."/>
            <person name="Han C."/>
            <person name="Tapia R."/>
            <person name="Larimer F."/>
            <person name="Land M."/>
            <person name="Hauser L."/>
            <person name="Kyrpides N."/>
            <person name="Anderson I."/>
            <person name="Wall J.D."/>
            <person name="Arkin A.P."/>
            <person name="Dehal P."/>
            <person name="Chivian D."/>
            <person name="Giles B."/>
            <person name="Hazen T.C."/>
        </authorList>
    </citation>
    <scope>NUCLEOTIDE SEQUENCE [LARGE SCALE GENOMIC DNA]</scope>
    <source>
        <strain evidence="4">ATCC 14822 / DSM 2638 / NCIMB 8403 / VKM B-1763</strain>
    </source>
</reference>
<dbReference type="STRING" id="526222.Desal_2627"/>
<feature type="domain" description="PilZ" evidence="2">
    <location>
        <begin position="46"/>
        <end position="137"/>
    </location>
</feature>
<dbReference type="InterPro" id="IPR009875">
    <property type="entry name" value="PilZ_domain"/>
</dbReference>
<dbReference type="OrthoDB" id="5456874at2"/>
<dbReference type="KEGG" id="dsa:Desal_2627"/>
<feature type="compositionally biased region" description="Basic and acidic residues" evidence="1">
    <location>
        <begin position="148"/>
        <end position="169"/>
    </location>
</feature>
<accession>C6BYS4</accession>
<organism evidence="3 4">
    <name type="scientific">Maridesulfovibrio salexigens (strain ATCC 14822 / DSM 2638 / NCIMB 8403 / VKM B-1763)</name>
    <name type="common">Desulfovibrio salexigens</name>
    <dbReference type="NCBI Taxonomy" id="526222"/>
    <lineage>
        <taxon>Bacteria</taxon>
        <taxon>Pseudomonadati</taxon>
        <taxon>Thermodesulfobacteriota</taxon>
        <taxon>Desulfovibrionia</taxon>
        <taxon>Desulfovibrionales</taxon>
        <taxon>Desulfovibrionaceae</taxon>
        <taxon>Maridesulfovibrio</taxon>
    </lineage>
</organism>
<dbReference type="SUPFAM" id="SSF141371">
    <property type="entry name" value="PilZ domain-like"/>
    <property type="match status" value="1"/>
</dbReference>
<evidence type="ECO:0000259" key="2">
    <source>
        <dbReference type="Pfam" id="PF07238"/>
    </source>
</evidence>
<dbReference type="Gene3D" id="2.40.10.220">
    <property type="entry name" value="predicted glycosyltransferase like domains"/>
    <property type="match status" value="1"/>
</dbReference>
<dbReference type="EMBL" id="CP001649">
    <property type="protein sequence ID" value="ACS80681.1"/>
    <property type="molecule type" value="Genomic_DNA"/>
</dbReference>
<feature type="region of interest" description="Disordered" evidence="1">
    <location>
        <begin position="148"/>
        <end position="183"/>
    </location>
</feature>
<dbReference type="GO" id="GO:0035438">
    <property type="term" value="F:cyclic-di-GMP binding"/>
    <property type="evidence" value="ECO:0007669"/>
    <property type="project" value="InterPro"/>
</dbReference>